<feature type="compositionally biased region" description="Basic residues" evidence="2">
    <location>
        <begin position="504"/>
        <end position="513"/>
    </location>
</feature>
<feature type="compositionally biased region" description="Low complexity" evidence="2">
    <location>
        <begin position="97"/>
        <end position="109"/>
    </location>
</feature>
<accession>M8AT72</accession>
<dbReference type="EMBL" id="KD006986">
    <property type="protein sequence ID" value="EMS68410.1"/>
    <property type="molecule type" value="Genomic_DNA"/>
</dbReference>
<feature type="region of interest" description="Disordered" evidence="2">
    <location>
        <begin position="329"/>
        <end position="373"/>
    </location>
</feature>
<feature type="coiled-coil region" evidence="1">
    <location>
        <begin position="163"/>
        <end position="190"/>
    </location>
</feature>
<dbReference type="PANTHER" id="PTHR34057:SF13">
    <property type="entry name" value="OS05G0365200 PROTEIN"/>
    <property type="match status" value="1"/>
</dbReference>
<feature type="compositionally biased region" description="Basic residues" evidence="2">
    <location>
        <begin position="558"/>
        <end position="570"/>
    </location>
</feature>
<gene>
    <name evidence="3" type="ORF">TRIUR3_22953</name>
</gene>
<evidence type="ECO:0000256" key="1">
    <source>
        <dbReference type="SAM" id="Coils"/>
    </source>
</evidence>
<dbReference type="InterPro" id="IPR038745">
    <property type="entry name" value="AT4G37440-like"/>
</dbReference>
<name>M8AT72_TRIUA</name>
<feature type="compositionally biased region" description="Basic and acidic residues" evidence="2">
    <location>
        <begin position="523"/>
        <end position="547"/>
    </location>
</feature>
<reference evidence="3" key="1">
    <citation type="journal article" date="2013" name="Nature">
        <title>Draft genome of the wheat A-genome progenitor Triticum urartu.</title>
        <authorList>
            <person name="Ling H.Q."/>
            <person name="Zhao S."/>
            <person name="Liu D."/>
            <person name="Wang J."/>
            <person name="Sun H."/>
            <person name="Zhang C."/>
            <person name="Fan H."/>
            <person name="Li D."/>
            <person name="Dong L."/>
            <person name="Tao Y."/>
            <person name="Gao C."/>
            <person name="Wu H."/>
            <person name="Li Y."/>
            <person name="Cui Y."/>
            <person name="Guo X."/>
            <person name="Zheng S."/>
            <person name="Wang B."/>
            <person name="Yu K."/>
            <person name="Liang Q."/>
            <person name="Yang W."/>
            <person name="Lou X."/>
            <person name="Chen J."/>
            <person name="Feng M."/>
            <person name="Jian J."/>
            <person name="Zhang X."/>
            <person name="Luo G."/>
            <person name="Jiang Y."/>
            <person name="Liu J."/>
            <person name="Wang Z."/>
            <person name="Sha Y."/>
            <person name="Zhang B."/>
            <person name="Wu H."/>
            <person name="Tang D."/>
            <person name="Shen Q."/>
            <person name="Xue P."/>
            <person name="Zou S."/>
            <person name="Wang X."/>
            <person name="Liu X."/>
            <person name="Wang F."/>
            <person name="Yang Y."/>
            <person name="An X."/>
            <person name="Dong Z."/>
            <person name="Zhang K."/>
            <person name="Zhang X."/>
            <person name="Luo M.C."/>
            <person name="Dvorak J."/>
            <person name="Tong Y."/>
            <person name="Wang J."/>
            <person name="Yang H."/>
            <person name="Li Z."/>
            <person name="Wang D."/>
            <person name="Zhang A."/>
            <person name="Wang J."/>
        </authorList>
    </citation>
    <scope>NUCLEOTIDE SEQUENCE</scope>
</reference>
<proteinExistence type="predicted"/>
<dbReference type="eggNOG" id="ENOG502QVMR">
    <property type="taxonomic scope" value="Eukaryota"/>
</dbReference>
<protein>
    <submittedName>
        <fullName evidence="3">Uncharacterized protein</fullName>
    </submittedName>
</protein>
<evidence type="ECO:0000256" key="2">
    <source>
        <dbReference type="SAM" id="MobiDB-lite"/>
    </source>
</evidence>
<sequence>MGADGGDERHGRGSGKHEWWRGFLDPGEFFGEACRRRIFLFFLWSPRSGIFLAFWPCTRLRSLPVPVRGHTVETIESSGDTAADNLLLSEDGHGDSTECSSSFGPSCSVSDDETKSGMHDMEVDSPFLGNFNVDGAASLPKMARQKQVTAEWRKAVRPIMWRCQWLELRMKELSSQVAKYDRELALISHEKDLQSEMIATDSSGPELAKQDAQGHDRNIMKRRQRQRLEDIVDTSLYMDSHQILSYYHESKNRNSGAETDGLLIYDDAVAEDTKRRVPDNTLPESKETDRVLEQYSLTDILRTIDSIQSRVLRLQGHLSKVCSNHTQVKVPPKSQKAQTQLASCKKDGHHPQKKRDLNSLLQEEDKPRPLVGVPTALSDRCTDYVMECGKRNIAEEGATQPYAKKVTFETLFGADNPLIDHTHLGELYKENADDVLIDNRAALVEGYQQFEKVKQEAQNHVELANKVANTLLSRGEETVARQVVKLEPVYEIAPSVKQVGPGNKRSKKPKKKSGSSLPPLEEQIEKSPDVPAKKRTVKDLHNLKNEKPVFVAVDTRRSQRVRKPKKYGSD</sequence>
<keyword evidence="1" id="KW-0175">Coiled coil</keyword>
<feature type="region of interest" description="Disordered" evidence="2">
    <location>
        <begin position="93"/>
        <end position="116"/>
    </location>
</feature>
<evidence type="ECO:0000313" key="3">
    <source>
        <dbReference type="EMBL" id="EMS68410.1"/>
    </source>
</evidence>
<dbReference type="PANTHER" id="PTHR34057">
    <property type="entry name" value="ELONGATION FACTOR"/>
    <property type="match status" value="1"/>
</dbReference>
<dbReference type="STRING" id="4572.M8AT72"/>
<feature type="region of interest" description="Disordered" evidence="2">
    <location>
        <begin position="497"/>
        <end position="570"/>
    </location>
</feature>
<feature type="compositionally biased region" description="Basic and acidic residues" evidence="2">
    <location>
        <begin position="344"/>
        <end position="368"/>
    </location>
</feature>
<dbReference type="OMA" id="GPIMWRC"/>
<dbReference type="CDD" id="cd11650">
    <property type="entry name" value="AT4G37440_like"/>
    <property type="match status" value="1"/>
</dbReference>
<dbReference type="AlphaFoldDB" id="M8AT72"/>
<organism evidence="3">
    <name type="scientific">Triticum urartu</name>
    <name type="common">Red wild einkorn</name>
    <name type="synonym">Crithodium urartu</name>
    <dbReference type="NCBI Taxonomy" id="4572"/>
    <lineage>
        <taxon>Eukaryota</taxon>
        <taxon>Viridiplantae</taxon>
        <taxon>Streptophyta</taxon>
        <taxon>Embryophyta</taxon>
        <taxon>Tracheophyta</taxon>
        <taxon>Spermatophyta</taxon>
        <taxon>Magnoliopsida</taxon>
        <taxon>Liliopsida</taxon>
        <taxon>Poales</taxon>
        <taxon>Poaceae</taxon>
        <taxon>BOP clade</taxon>
        <taxon>Pooideae</taxon>
        <taxon>Triticodae</taxon>
        <taxon>Triticeae</taxon>
        <taxon>Triticinae</taxon>
        <taxon>Triticum</taxon>
    </lineage>
</organism>